<dbReference type="Proteomes" id="UP000268093">
    <property type="component" value="Unassembled WGS sequence"/>
</dbReference>
<dbReference type="AlphaFoldDB" id="A0A433A2G4"/>
<name>A0A433A2G4_9FUNG</name>
<keyword evidence="3" id="KW-1185">Reference proteome</keyword>
<feature type="region of interest" description="Disordered" evidence="1">
    <location>
        <begin position="1"/>
        <end position="101"/>
    </location>
</feature>
<comment type="caution">
    <text evidence="2">The sequence shown here is derived from an EMBL/GenBank/DDBJ whole genome shotgun (WGS) entry which is preliminary data.</text>
</comment>
<organism evidence="2 3">
    <name type="scientific">Jimgerdemannia flammicorona</name>
    <dbReference type="NCBI Taxonomy" id="994334"/>
    <lineage>
        <taxon>Eukaryota</taxon>
        <taxon>Fungi</taxon>
        <taxon>Fungi incertae sedis</taxon>
        <taxon>Mucoromycota</taxon>
        <taxon>Mucoromycotina</taxon>
        <taxon>Endogonomycetes</taxon>
        <taxon>Endogonales</taxon>
        <taxon>Endogonaceae</taxon>
        <taxon>Jimgerdemannia</taxon>
    </lineage>
</organism>
<accession>A0A433A2G4</accession>
<reference evidence="2 3" key="1">
    <citation type="journal article" date="2018" name="New Phytol.">
        <title>Phylogenomics of Endogonaceae and evolution of mycorrhizas within Mucoromycota.</title>
        <authorList>
            <person name="Chang Y."/>
            <person name="Desiro A."/>
            <person name="Na H."/>
            <person name="Sandor L."/>
            <person name="Lipzen A."/>
            <person name="Clum A."/>
            <person name="Barry K."/>
            <person name="Grigoriev I.V."/>
            <person name="Martin F.M."/>
            <person name="Stajich J.E."/>
            <person name="Smith M.E."/>
            <person name="Bonito G."/>
            <person name="Spatafora J.W."/>
        </authorList>
    </citation>
    <scope>NUCLEOTIDE SEQUENCE [LARGE SCALE GENOMIC DNA]</scope>
    <source>
        <strain evidence="2 3">GMNB39</strain>
    </source>
</reference>
<evidence type="ECO:0000313" key="2">
    <source>
        <dbReference type="EMBL" id="RUO96879.1"/>
    </source>
</evidence>
<protein>
    <submittedName>
        <fullName evidence="2">Uncharacterized protein</fullName>
    </submittedName>
</protein>
<proteinExistence type="predicted"/>
<sequence>MEDIVPDGKLTKSKPQPVKKGRYEDESVDGATKKSVPGKKDRKSGSKKEEDAVGEVNEDDGYAVTEPALKKRLGRPPKNENGSAEKAKEETPEEEDVLGKRKRILEAKKEGQRSNTRLLYLVFACNSYAAYQSQHQVVREEVRRHRA</sequence>
<gene>
    <name evidence="2" type="ORF">BC936DRAFT_141311</name>
</gene>
<dbReference type="EMBL" id="RBNI01019270">
    <property type="protein sequence ID" value="RUO96879.1"/>
    <property type="molecule type" value="Genomic_DNA"/>
</dbReference>
<feature type="compositionally biased region" description="Acidic residues" evidence="1">
    <location>
        <begin position="52"/>
        <end position="61"/>
    </location>
</feature>
<evidence type="ECO:0000313" key="3">
    <source>
        <dbReference type="Proteomes" id="UP000268093"/>
    </source>
</evidence>
<evidence type="ECO:0000256" key="1">
    <source>
        <dbReference type="SAM" id="MobiDB-lite"/>
    </source>
</evidence>